<evidence type="ECO:0000256" key="1">
    <source>
        <dbReference type="SAM" id="MobiDB-lite"/>
    </source>
</evidence>
<gene>
    <name evidence="4" type="ORF">EV190_101666</name>
</gene>
<dbReference type="AlphaFoldDB" id="A0A4R6V4S6"/>
<reference evidence="4 5" key="1">
    <citation type="submission" date="2019-03" db="EMBL/GenBank/DDBJ databases">
        <title>Genomic Encyclopedia of Type Strains, Phase IV (KMG-IV): sequencing the most valuable type-strain genomes for metagenomic binning, comparative biology and taxonomic classification.</title>
        <authorList>
            <person name="Goeker M."/>
        </authorList>
    </citation>
    <scope>NUCLEOTIDE SEQUENCE [LARGE SCALE GENOMIC DNA]</scope>
    <source>
        <strain evidence="4 5">DSM 46770</strain>
    </source>
</reference>
<keyword evidence="5" id="KW-1185">Reference proteome</keyword>
<dbReference type="PANTHER" id="PTHR40763">
    <property type="entry name" value="MEMBRANE PROTEIN-RELATED"/>
    <property type="match status" value="1"/>
</dbReference>
<proteinExistence type="predicted"/>
<accession>A0A4R6V4S6</accession>
<dbReference type="RefSeq" id="WP_133739877.1">
    <property type="nucleotide sequence ID" value="NZ_SNYN01000001.1"/>
</dbReference>
<evidence type="ECO:0000313" key="5">
    <source>
        <dbReference type="Proteomes" id="UP000295281"/>
    </source>
</evidence>
<dbReference type="Pfam" id="PF09922">
    <property type="entry name" value="LiaF-like_C"/>
    <property type="match status" value="1"/>
</dbReference>
<dbReference type="InterPro" id="IPR012551">
    <property type="entry name" value="DUF1707_SHOCT-like"/>
</dbReference>
<feature type="domain" description="Cell wall-active antibiotics response LiaF-like C-terminal" evidence="3">
    <location>
        <begin position="107"/>
        <end position="171"/>
    </location>
</feature>
<evidence type="ECO:0000313" key="4">
    <source>
        <dbReference type="EMBL" id="TDQ55341.1"/>
    </source>
</evidence>
<dbReference type="OrthoDB" id="4772576at2"/>
<feature type="region of interest" description="Disordered" evidence="1">
    <location>
        <begin position="53"/>
        <end position="72"/>
    </location>
</feature>
<evidence type="ECO:0000259" key="2">
    <source>
        <dbReference type="Pfam" id="PF08044"/>
    </source>
</evidence>
<dbReference type="Proteomes" id="UP000295281">
    <property type="component" value="Unassembled WGS sequence"/>
</dbReference>
<dbReference type="Pfam" id="PF08044">
    <property type="entry name" value="DUF1707"/>
    <property type="match status" value="1"/>
</dbReference>
<dbReference type="PANTHER" id="PTHR40763:SF4">
    <property type="entry name" value="DUF1707 DOMAIN-CONTAINING PROTEIN"/>
    <property type="match status" value="1"/>
</dbReference>
<name>A0A4R6V4S6_9ACTN</name>
<organism evidence="4 5">
    <name type="scientific">Actinorugispora endophytica</name>
    <dbReference type="NCBI Taxonomy" id="1605990"/>
    <lineage>
        <taxon>Bacteria</taxon>
        <taxon>Bacillati</taxon>
        <taxon>Actinomycetota</taxon>
        <taxon>Actinomycetes</taxon>
        <taxon>Streptosporangiales</taxon>
        <taxon>Nocardiopsidaceae</taxon>
        <taxon>Actinorugispora</taxon>
    </lineage>
</organism>
<protein>
    <submittedName>
        <fullName evidence="4">Cell wall-active antibiotic response 4TMS protein YvqF</fullName>
    </submittedName>
</protein>
<comment type="caution">
    <text evidence="4">The sequence shown here is derived from an EMBL/GenBank/DDBJ whole genome shotgun (WGS) entry which is preliminary data.</text>
</comment>
<dbReference type="EMBL" id="SNYN01000001">
    <property type="protein sequence ID" value="TDQ55341.1"/>
    <property type="molecule type" value="Genomic_DNA"/>
</dbReference>
<dbReference type="InterPro" id="IPR024425">
    <property type="entry name" value="LiaF-like_C"/>
</dbReference>
<evidence type="ECO:0000259" key="3">
    <source>
        <dbReference type="Pfam" id="PF09922"/>
    </source>
</evidence>
<feature type="domain" description="DUF1707" evidence="2">
    <location>
        <begin position="6"/>
        <end position="58"/>
    </location>
</feature>
<sequence>MEPDRIRASDADRDRTAARLRDALAEGRIGHDELEERLDAVYRARTLGELAPVTHDLPPAAGTGPASPAEPVGMTVSSEEARRLAAESQGRETVSAVFGGVERAGRWLVEPHTNVSVLCGGIELDLREAVLSQREVVIQCAVALGGLEMVVPHGVRVVSSVNAILGGVDMSKVDNVTDPNAPTIRLTGTCLLGGVEVRTKAPKKKRKW</sequence>
<feature type="compositionally biased region" description="Low complexity" evidence="1">
    <location>
        <begin position="58"/>
        <end position="71"/>
    </location>
</feature>